<feature type="chain" id="PRO_5035853981" evidence="1">
    <location>
        <begin position="17"/>
        <end position="202"/>
    </location>
</feature>
<dbReference type="Proteomes" id="UP000494206">
    <property type="component" value="Unassembled WGS sequence"/>
</dbReference>
<keyword evidence="1" id="KW-0732">Signal</keyword>
<evidence type="ECO:0000313" key="3">
    <source>
        <dbReference type="Proteomes" id="UP000494206"/>
    </source>
</evidence>
<evidence type="ECO:0000313" key="2">
    <source>
        <dbReference type="EMBL" id="CAB3409737.1"/>
    </source>
</evidence>
<name>A0A8S1FB08_9PELO</name>
<keyword evidence="3" id="KW-1185">Reference proteome</keyword>
<protein>
    <submittedName>
        <fullName evidence="2">Uncharacterized protein</fullName>
    </submittedName>
</protein>
<feature type="signal peptide" evidence="1">
    <location>
        <begin position="1"/>
        <end position="16"/>
    </location>
</feature>
<organism evidence="2 3">
    <name type="scientific">Caenorhabditis bovis</name>
    <dbReference type="NCBI Taxonomy" id="2654633"/>
    <lineage>
        <taxon>Eukaryota</taxon>
        <taxon>Metazoa</taxon>
        <taxon>Ecdysozoa</taxon>
        <taxon>Nematoda</taxon>
        <taxon>Chromadorea</taxon>
        <taxon>Rhabditida</taxon>
        <taxon>Rhabditina</taxon>
        <taxon>Rhabditomorpha</taxon>
        <taxon>Rhabditoidea</taxon>
        <taxon>Rhabditidae</taxon>
        <taxon>Peloderinae</taxon>
        <taxon>Caenorhabditis</taxon>
    </lineage>
</organism>
<proteinExistence type="predicted"/>
<reference evidence="2 3" key="1">
    <citation type="submission" date="2020-04" db="EMBL/GenBank/DDBJ databases">
        <authorList>
            <person name="Laetsch R D."/>
            <person name="Stevens L."/>
            <person name="Kumar S."/>
            <person name="Blaxter L. M."/>
        </authorList>
    </citation>
    <scope>NUCLEOTIDE SEQUENCE [LARGE SCALE GENOMIC DNA]</scope>
</reference>
<dbReference type="EMBL" id="CADEPM010000009">
    <property type="protein sequence ID" value="CAB3409737.1"/>
    <property type="molecule type" value="Genomic_DNA"/>
</dbReference>
<dbReference type="AlphaFoldDB" id="A0A8S1FB08"/>
<gene>
    <name evidence="2" type="ORF">CBOVIS_LOCUS11353</name>
</gene>
<sequence>MSRLICLLLTIGCCVAQVTDKQTISMNPNQGQIKLNIVFQTPKDQSPVVGSNNIGCSSGKCQLDPVITSATPIPVPITTTPYPVIVKTIPAVQKQQPQPIYKVIRMPSSNRCFSPPCYPSYSAPRVVVVPSASPCGNQPCRQFFYNQPRRIFVARNGNFNNNNNNNAMAVPDAIFKDGRSFRAPIRVPTKYIDGNPIFDIGK</sequence>
<evidence type="ECO:0000256" key="1">
    <source>
        <dbReference type="SAM" id="SignalP"/>
    </source>
</evidence>
<comment type="caution">
    <text evidence="2">The sequence shown here is derived from an EMBL/GenBank/DDBJ whole genome shotgun (WGS) entry which is preliminary data.</text>
</comment>
<accession>A0A8S1FB08</accession>
<dbReference type="OrthoDB" id="5860588at2759"/>